<evidence type="ECO:0000313" key="7">
    <source>
        <dbReference type="Proteomes" id="UP000324585"/>
    </source>
</evidence>
<dbReference type="Gene3D" id="3.30.1360.40">
    <property type="match status" value="1"/>
</dbReference>
<dbReference type="InterPro" id="IPR036191">
    <property type="entry name" value="RRF_sf"/>
</dbReference>
<feature type="compositionally biased region" description="Basic and acidic residues" evidence="4">
    <location>
        <begin position="39"/>
        <end position="57"/>
    </location>
</feature>
<keyword evidence="2" id="KW-0648">Protein biosynthesis</keyword>
<gene>
    <name evidence="6" type="ORF">FVE85_0688</name>
</gene>
<feature type="domain" description="Ribosome recycling factor" evidence="5">
    <location>
        <begin position="85"/>
        <end position="258"/>
    </location>
</feature>
<keyword evidence="7" id="KW-1185">Reference proteome</keyword>
<evidence type="ECO:0000259" key="5">
    <source>
        <dbReference type="Pfam" id="PF01765"/>
    </source>
</evidence>
<sequence>MQGMTGLLARARYGFAVATRGADHAPLWSLMQRRGAKKKQGDKARKSQKAEEKKADRESEDLGAQLEMDRVEAEHTLQKCVTHLKATLDGINTSSTMDASLLDSVTIKNPYGKASGDKDGTSVPLNQLAQYFEKDGRTLQVILYMPETLKAVENGIRSANLGLNPVQDTLNSNVLLIPIPTMGPQAVANALKRIAAAKQIALDALGNEHKRFNKVLKNAKDKPGVGRDTLRAYENAIEKVKESVKKRIVELTDKKMKEAKEGDE</sequence>
<dbReference type="EMBL" id="VRMN01000002">
    <property type="protein sequence ID" value="KAA8496959.1"/>
    <property type="molecule type" value="Genomic_DNA"/>
</dbReference>
<comment type="similarity">
    <text evidence="1">Belongs to the RRF family.</text>
</comment>
<organism evidence="6 7">
    <name type="scientific">Porphyridium purpureum</name>
    <name type="common">Red alga</name>
    <name type="synonym">Porphyridium cruentum</name>
    <dbReference type="NCBI Taxonomy" id="35688"/>
    <lineage>
        <taxon>Eukaryota</taxon>
        <taxon>Rhodophyta</taxon>
        <taxon>Bangiophyceae</taxon>
        <taxon>Porphyridiales</taxon>
        <taxon>Porphyridiaceae</taxon>
        <taxon>Porphyridium</taxon>
    </lineage>
</organism>
<dbReference type="GO" id="GO:0006412">
    <property type="term" value="P:translation"/>
    <property type="evidence" value="ECO:0007669"/>
    <property type="project" value="UniProtKB-KW"/>
</dbReference>
<name>A0A5J4YZA0_PORPP</name>
<dbReference type="Pfam" id="PF01765">
    <property type="entry name" value="RRF"/>
    <property type="match status" value="1"/>
</dbReference>
<feature type="region of interest" description="Disordered" evidence="4">
    <location>
        <begin position="32"/>
        <end position="63"/>
    </location>
</feature>
<dbReference type="Gene3D" id="1.10.132.20">
    <property type="entry name" value="Ribosome-recycling factor"/>
    <property type="match status" value="1"/>
</dbReference>
<keyword evidence="3" id="KW-0175">Coiled coil</keyword>
<dbReference type="InterPro" id="IPR023584">
    <property type="entry name" value="Ribosome_recyc_fac_dom"/>
</dbReference>
<comment type="caution">
    <text evidence="6">The sequence shown here is derived from an EMBL/GenBank/DDBJ whole genome shotgun (WGS) entry which is preliminary data.</text>
</comment>
<dbReference type="SUPFAM" id="SSF55194">
    <property type="entry name" value="Ribosome recycling factor, RRF"/>
    <property type="match status" value="1"/>
</dbReference>
<dbReference type="Proteomes" id="UP000324585">
    <property type="component" value="Unassembled WGS sequence"/>
</dbReference>
<evidence type="ECO:0000313" key="6">
    <source>
        <dbReference type="EMBL" id="KAA8496959.1"/>
    </source>
</evidence>
<evidence type="ECO:0000256" key="3">
    <source>
        <dbReference type="SAM" id="Coils"/>
    </source>
</evidence>
<evidence type="ECO:0000256" key="2">
    <source>
        <dbReference type="ARBA" id="ARBA00022917"/>
    </source>
</evidence>
<reference evidence="7" key="1">
    <citation type="journal article" date="2019" name="Nat. Commun.">
        <title>Expansion of phycobilisome linker gene families in mesophilic red algae.</title>
        <authorList>
            <person name="Lee J."/>
            <person name="Kim D."/>
            <person name="Bhattacharya D."/>
            <person name="Yoon H.S."/>
        </authorList>
    </citation>
    <scope>NUCLEOTIDE SEQUENCE [LARGE SCALE GENOMIC DNA]</scope>
    <source>
        <strain evidence="7">CCMP 1328</strain>
    </source>
</reference>
<proteinExistence type="inferred from homology"/>
<dbReference type="PANTHER" id="PTHR20982">
    <property type="entry name" value="RIBOSOME RECYCLING FACTOR"/>
    <property type="match status" value="1"/>
</dbReference>
<dbReference type="GO" id="GO:0043023">
    <property type="term" value="F:ribosomal large subunit binding"/>
    <property type="evidence" value="ECO:0007669"/>
    <property type="project" value="TreeGrafter"/>
</dbReference>
<dbReference type="PANTHER" id="PTHR20982:SF3">
    <property type="entry name" value="MITOCHONDRIAL RIBOSOME RECYCLING FACTOR PSEUDO 1"/>
    <property type="match status" value="1"/>
</dbReference>
<dbReference type="AlphaFoldDB" id="A0A5J4YZA0"/>
<evidence type="ECO:0000256" key="4">
    <source>
        <dbReference type="SAM" id="MobiDB-lite"/>
    </source>
</evidence>
<evidence type="ECO:0000256" key="1">
    <source>
        <dbReference type="ARBA" id="ARBA00005912"/>
    </source>
</evidence>
<dbReference type="GO" id="GO:0005739">
    <property type="term" value="C:mitochondrion"/>
    <property type="evidence" value="ECO:0007669"/>
    <property type="project" value="TreeGrafter"/>
</dbReference>
<feature type="coiled-coil region" evidence="3">
    <location>
        <begin position="202"/>
        <end position="261"/>
    </location>
</feature>
<dbReference type="InterPro" id="IPR002661">
    <property type="entry name" value="Ribosome_recyc_fac"/>
</dbReference>
<protein>
    <submittedName>
        <fullName evidence="6">Ribosome-recycling factor</fullName>
    </submittedName>
</protein>
<accession>A0A5J4YZA0</accession>